<dbReference type="OrthoDB" id="146444at2"/>
<proteinExistence type="inferred from homology"/>
<evidence type="ECO:0000256" key="4">
    <source>
        <dbReference type="SAM" id="MobiDB-lite"/>
    </source>
</evidence>
<dbReference type="InterPro" id="IPR009430">
    <property type="entry name" value="GvpL/GvpF"/>
</dbReference>
<gene>
    <name evidence="5" type="ORF">GTS_41670</name>
</gene>
<feature type="compositionally biased region" description="Basic and acidic residues" evidence="4">
    <location>
        <begin position="139"/>
        <end position="149"/>
    </location>
</feature>
<feature type="region of interest" description="Disordered" evidence="4">
    <location>
        <begin position="260"/>
        <end position="291"/>
    </location>
</feature>
<comment type="caution">
    <text evidence="5">The sequence shown here is derived from an EMBL/GenBank/DDBJ whole genome shotgun (WGS) entry which is preliminary data.</text>
</comment>
<comment type="similarity">
    <text evidence="3">Belongs to the gas vesicle GvpF/GvpL family.</text>
</comment>
<evidence type="ECO:0000256" key="3">
    <source>
        <dbReference type="ARBA" id="ARBA00035643"/>
    </source>
</evidence>
<protein>
    <submittedName>
        <fullName evidence="5">Gas vesicle protein</fullName>
    </submittedName>
</protein>
<dbReference type="PANTHER" id="PTHR36852">
    <property type="entry name" value="PROTEIN GVPL 2"/>
    <property type="match status" value="1"/>
</dbReference>
<dbReference type="Proteomes" id="UP000298860">
    <property type="component" value="Unassembled WGS sequence"/>
</dbReference>
<dbReference type="GO" id="GO:0031412">
    <property type="term" value="P:gas vesicle organization"/>
    <property type="evidence" value="ECO:0007669"/>
    <property type="project" value="InterPro"/>
</dbReference>
<dbReference type="PANTHER" id="PTHR36852:SF1">
    <property type="entry name" value="PROTEIN GVPL 2"/>
    <property type="match status" value="1"/>
</dbReference>
<keyword evidence="1" id="KW-0304">Gas vesicle</keyword>
<accession>A0A4D4JAE1</accession>
<evidence type="ECO:0000256" key="1">
    <source>
        <dbReference type="ARBA" id="ARBA00022987"/>
    </source>
</evidence>
<reference evidence="6" key="1">
    <citation type="submission" date="2019-04" db="EMBL/GenBank/DDBJ databases">
        <title>Draft genome sequence of Pseudonocardiaceae bacterium SL3-2-4.</title>
        <authorList>
            <person name="Ningsih F."/>
            <person name="Yokota A."/>
            <person name="Sakai Y."/>
            <person name="Nanatani K."/>
            <person name="Yabe S."/>
            <person name="Oetari A."/>
            <person name="Sjamsuridzal W."/>
        </authorList>
    </citation>
    <scope>NUCLEOTIDE SEQUENCE [LARGE SCALE GENOMIC DNA]</scope>
    <source>
        <strain evidence="6">SL3-2-4</strain>
    </source>
</reference>
<name>A0A4D4JAE1_9PSEU</name>
<dbReference type="Pfam" id="PF06386">
    <property type="entry name" value="GvpL_GvpF"/>
    <property type="match status" value="1"/>
</dbReference>
<organism evidence="5 6">
    <name type="scientific">Gandjariella thermophila</name>
    <dbReference type="NCBI Taxonomy" id="1931992"/>
    <lineage>
        <taxon>Bacteria</taxon>
        <taxon>Bacillati</taxon>
        <taxon>Actinomycetota</taxon>
        <taxon>Actinomycetes</taxon>
        <taxon>Pseudonocardiales</taxon>
        <taxon>Pseudonocardiaceae</taxon>
        <taxon>Gandjariella</taxon>
    </lineage>
</organism>
<dbReference type="GO" id="GO:0031411">
    <property type="term" value="C:gas vesicle"/>
    <property type="evidence" value="ECO:0007669"/>
    <property type="project" value="UniProtKB-SubCell"/>
</dbReference>
<feature type="region of interest" description="Disordered" evidence="4">
    <location>
        <begin position="137"/>
        <end position="162"/>
    </location>
</feature>
<keyword evidence="6" id="KW-1185">Reference proteome</keyword>
<comment type="subcellular location">
    <subcellularLocation>
        <location evidence="2">Gas vesicle</location>
    </subcellularLocation>
</comment>
<dbReference type="AlphaFoldDB" id="A0A4D4JAE1"/>
<evidence type="ECO:0000313" key="6">
    <source>
        <dbReference type="Proteomes" id="UP000298860"/>
    </source>
</evidence>
<dbReference type="EMBL" id="BJFL01000025">
    <property type="protein sequence ID" value="GDY32534.1"/>
    <property type="molecule type" value="Genomic_DNA"/>
</dbReference>
<evidence type="ECO:0000256" key="2">
    <source>
        <dbReference type="ARBA" id="ARBA00035108"/>
    </source>
</evidence>
<evidence type="ECO:0000313" key="5">
    <source>
        <dbReference type="EMBL" id="GDY32534.1"/>
    </source>
</evidence>
<dbReference type="RefSeq" id="WP_137815540.1">
    <property type="nucleotide sequence ID" value="NZ_BJFL01000025.1"/>
</dbReference>
<sequence length="291" mass="31679">MSAAHPTVRYCYAIARPFPEEVLRGLAGVRDAELRPVREGDLVAVTSPVPAADFDESALRRNLEDLDWLAGVARAHSAVVDAVAERAATLPLRLATVYLDEDRVRAVLRGGRARFAAALDRITGRVEWGVKVSTLPADRGGRPRADRSGTGHADASGRSGRSYLRRRMAERNARETGWRRAAEAADRIDRELSELAEDRRQYRPQSTRLTGSRGENVLNVAYLVAEERSAAFVDRFAALRDAADGYQVELTGPWAPYSFAEQTEDTDDAGRAGQAGAEPVTANGSPHGEVS</sequence>